<sequence>MDVIVIGGGISGVAIAYELAADREVLVLEAEKSLAVHTTGRSAATWIGSYGPPVVRELTTASRDFLVDPPFDVDGPVASPMSCLWLGVNGRDADVHRLAEDTHAQLIDGAEAERLCPVLRPGEIAVAAWDETALDLDVMGLHHAYARAFRARGGTIATSSRVASALRDGSEWVVTTTSGDVFRADVVVNASGAWGDVVGALFGAERLRLEPRRRTIFQSSTTVSLAGVPFTAGIDDGFYFKSEGGAVLCSPQDASLHEPGDPKPDELEIARAIEAVNAVTTLGLRSVRTAWAGLRTFAPDGNPVARWDAKAEGYFHYLGQAGYGIQMAPALAQLAAPLVRAA</sequence>
<dbReference type="Gene3D" id="3.50.50.60">
    <property type="entry name" value="FAD/NAD(P)-binding domain"/>
    <property type="match status" value="1"/>
</dbReference>
<evidence type="ECO:0000313" key="4">
    <source>
        <dbReference type="Proteomes" id="UP000550354"/>
    </source>
</evidence>
<evidence type="ECO:0000256" key="1">
    <source>
        <dbReference type="ARBA" id="ARBA00023002"/>
    </source>
</evidence>
<dbReference type="InterPro" id="IPR036188">
    <property type="entry name" value="FAD/NAD-bd_sf"/>
</dbReference>
<dbReference type="InterPro" id="IPR006076">
    <property type="entry name" value="FAD-dep_OxRdtase"/>
</dbReference>
<dbReference type="PANTHER" id="PTHR13847">
    <property type="entry name" value="SARCOSINE DEHYDROGENASE-RELATED"/>
    <property type="match status" value="1"/>
</dbReference>
<organism evidence="3 4">
    <name type="scientific">Aeromicrobium phoceense</name>
    <dbReference type="NCBI Taxonomy" id="2754045"/>
    <lineage>
        <taxon>Bacteria</taxon>
        <taxon>Bacillati</taxon>
        <taxon>Actinomycetota</taxon>
        <taxon>Actinomycetes</taxon>
        <taxon>Propionibacteriales</taxon>
        <taxon>Nocardioidaceae</taxon>
        <taxon>Aeromicrobium</taxon>
    </lineage>
</organism>
<keyword evidence="1" id="KW-0560">Oxidoreductase</keyword>
<gene>
    <name evidence="3" type="ORF">H1W00_00070</name>
</gene>
<dbReference type="GO" id="GO:0005737">
    <property type="term" value="C:cytoplasm"/>
    <property type="evidence" value="ECO:0007669"/>
    <property type="project" value="TreeGrafter"/>
</dbReference>
<dbReference type="EMBL" id="JACEOG010000001">
    <property type="protein sequence ID" value="MBA4606869.1"/>
    <property type="molecule type" value="Genomic_DNA"/>
</dbReference>
<dbReference type="SUPFAM" id="SSF51905">
    <property type="entry name" value="FAD/NAD(P)-binding domain"/>
    <property type="match status" value="1"/>
</dbReference>
<evidence type="ECO:0000313" key="3">
    <source>
        <dbReference type="EMBL" id="MBA4606869.1"/>
    </source>
</evidence>
<protein>
    <submittedName>
        <fullName evidence="3">FAD-binding oxidoreductase</fullName>
    </submittedName>
</protein>
<dbReference type="GO" id="GO:0016491">
    <property type="term" value="F:oxidoreductase activity"/>
    <property type="evidence" value="ECO:0007669"/>
    <property type="project" value="UniProtKB-KW"/>
</dbReference>
<dbReference type="AlphaFoldDB" id="A0A838X5S5"/>
<comment type="caution">
    <text evidence="3">The sequence shown here is derived from an EMBL/GenBank/DDBJ whole genome shotgun (WGS) entry which is preliminary data.</text>
</comment>
<proteinExistence type="predicted"/>
<keyword evidence="4" id="KW-1185">Reference proteome</keyword>
<feature type="domain" description="FAD dependent oxidoreductase" evidence="2">
    <location>
        <begin position="2"/>
        <end position="336"/>
    </location>
</feature>
<dbReference type="Proteomes" id="UP000550354">
    <property type="component" value="Unassembled WGS sequence"/>
</dbReference>
<dbReference type="Gene3D" id="3.30.9.10">
    <property type="entry name" value="D-Amino Acid Oxidase, subunit A, domain 2"/>
    <property type="match status" value="1"/>
</dbReference>
<dbReference type="RefSeq" id="WP_181752518.1">
    <property type="nucleotide sequence ID" value="NZ_DAMCVE010000004.1"/>
</dbReference>
<dbReference type="Pfam" id="PF01266">
    <property type="entry name" value="DAO"/>
    <property type="match status" value="1"/>
</dbReference>
<evidence type="ECO:0000259" key="2">
    <source>
        <dbReference type="Pfam" id="PF01266"/>
    </source>
</evidence>
<reference evidence="3 4" key="1">
    <citation type="submission" date="2020-07" db="EMBL/GenBank/DDBJ databases">
        <title>Draft genome and description of Aeromicrobium phoceense strain Marseille-Q0843 isolated from healthy skin swab.</title>
        <authorList>
            <person name="Boxberger M."/>
            <person name="La Scola B."/>
        </authorList>
    </citation>
    <scope>NUCLEOTIDE SEQUENCE [LARGE SCALE GENOMIC DNA]</scope>
    <source>
        <strain evidence="3 4">Marseille-Q0843</strain>
    </source>
</reference>
<accession>A0A838X5S5</accession>
<dbReference type="PANTHER" id="PTHR13847:SF287">
    <property type="entry name" value="FAD-DEPENDENT OXIDOREDUCTASE DOMAIN-CONTAINING PROTEIN 1"/>
    <property type="match status" value="1"/>
</dbReference>
<name>A0A838X5S5_9ACTN</name>